<comment type="caution">
    <text evidence="2">The sequence shown here is derived from an EMBL/GenBank/DDBJ whole genome shotgun (WGS) entry which is preliminary data.</text>
</comment>
<dbReference type="InterPro" id="IPR001173">
    <property type="entry name" value="Glyco_trans_2-like"/>
</dbReference>
<dbReference type="PANTHER" id="PTHR43685:SF2">
    <property type="entry name" value="GLYCOSYLTRANSFERASE 2-LIKE DOMAIN-CONTAINING PROTEIN"/>
    <property type="match status" value="1"/>
</dbReference>
<organism evidence="2 3">
    <name type="scientific">Trichocoleus desertorum GB2-A4</name>
    <dbReference type="NCBI Taxonomy" id="2933944"/>
    <lineage>
        <taxon>Bacteria</taxon>
        <taxon>Bacillati</taxon>
        <taxon>Cyanobacteriota</taxon>
        <taxon>Cyanophyceae</taxon>
        <taxon>Leptolyngbyales</taxon>
        <taxon>Trichocoleusaceae</taxon>
        <taxon>Trichocoleus</taxon>
    </lineage>
</organism>
<evidence type="ECO:0000313" key="2">
    <source>
        <dbReference type="EMBL" id="MEP0817865.1"/>
    </source>
</evidence>
<dbReference type="Gene3D" id="3.90.550.10">
    <property type="entry name" value="Spore Coat Polysaccharide Biosynthesis Protein SpsA, Chain A"/>
    <property type="match status" value="1"/>
</dbReference>
<dbReference type="RefSeq" id="WP_190434760.1">
    <property type="nucleotide sequence ID" value="NZ_JAMPKM010000006.1"/>
</dbReference>
<proteinExistence type="predicted"/>
<evidence type="ECO:0000259" key="1">
    <source>
        <dbReference type="Pfam" id="PF00535"/>
    </source>
</evidence>
<dbReference type="InterPro" id="IPR050834">
    <property type="entry name" value="Glycosyltransf_2"/>
</dbReference>
<gene>
    <name evidence="2" type="ORF">NC998_12245</name>
</gene>
<dbReference type="SUPFAM" id="SSF53448">
    <property type="entry name" value="Nucleotide-diphospho-sugar transferases"/>
    <property type="match status" value="1"/>
</dbReference>
<name>A0ABV0J9S8_9CYAN</name>
<dbReference type="Proteomes" id="UP001464891">
    <property type="component" value="Unassembled WGS sequence"/>
</dbReference>
<dbReference type="EMBL" id="JAMPKM010000006">
    <property type="protein sequence ID" value="MEP0817865.1"/>
    <property type="molecule type" value="Genomic_DNA"/>
</dbReference>
<evidence type="ECO:0000313" key="3">
    <source>
        <dbReference type="Proteomes" id="UP001464891"/>
    </source>
</evidence>
<dbReference type="PANTHER" id="PTHR43685">
    <property type="entry name" value="GLYCOSYLTRANSFERASE"/>
    <property type="match status" value="1"/>
</dbReference>
<feature type="domain" description="Glycosyltransferase 2-like" evidence="1">
    <location>
        <begin position="13"/>
        <end position="175"/>
    </location>
</feature>
<protein>
    <submittedName>
        <fullName evidence="2">Glycosyltransferase family 2 protein</fullName>
    </submittedName>
</protein>
<dbReference type="Pfam" id="PF00535">
    <property type="entry name" value="Glycos_transf_2"/>
    <property type="match status" value="1"/>
</dbReference>
<reference evidence="2 3" key="1">
    <citation type="submission" date="2022-04" db="EMBL/GenBank/DDBJ databases">
        <title>Positive selection, recombination, and allopatry shape intraspecific diversity of widespread and dominant cyanobacteria.</title>
        <authorList>
            <person name="Wei J."/>
            <person name="Shu W."/>
            <person name="Hu C."/>
        </authorList>
    </citation>
    <scope>NUCLEOTIDE SEQUENCE [LARGE SCALE GENOMIC DNA]</scope>
    <source>
        <strain evidence="2 3">GB2-A4</strain>
    </source>
</reference>
<dbReference type="CDD" id="cd00761">
    <property type="entry name" value="Glyco_tranf_GTA_type"/>
    <property type="match status" value="1"/>
</dbReference>
<keyword evidence="3" id="KW-1185">Reference proteome</keyword>
<dbReference type="InterPro" id="IPR029044">
    <property type="entry name" value="Nucleotide-diphossugar_trans"/>
</dbReference>
<sequence length="373" mass="42412">MSRCQETDTPLVSVIIPAYNAERFIAKTLESVINQTYKNIEVLVVDDGSSDRTAEIVNQISQNDSRIVLLQQSNLGVAAARNLAIQTAKGEFIAPIDADDIWYPTNLEKQVHCLSQAPASVGLVYSWSADIDEADWQTGEYRASLIEGSVFRTLLCHYFLGNASSTLIRRSCLERVGGYNCIFKQQNAQGCEDWDLYLRIAEHYQFRVISEFLVGYRKLPASMSRDFTSMAKSHALMLQAIRQKYFDIPALIYRLSSSSFYLYLARQSYQGKNYLASLFWLTAAFKVDFTTSLLRPGFYILLIMNFFGMITDSLATKCFRGARLTSSLRLNRKVVSTSPEFINSKADIRIKLLIERSLHRWMQGNQFKTSLDS</sequence>
<accession>A0ABV0J9S8</accession>